<reference evidence="1" key="1">
    <citation type="submission" date="2014-09" db="EMBL/GenBank/DDBJ databases">
        <authorList>
            <person name="Magalhaes I.L.F."/>
            <person name="Oliveira U."/>
            <person name="Santos F.R."/>
            <person name="Vidigal T.H.D.A."/>
            <person name="Brescovit A.D."/>
            <person name="Santos A.J."/>
        </authorList>
    </citation>
    <scope>NUCLEOTIDE SEQUENCE</scope>
    <source>
        <tissue evidence="1">Shoot tissue taken approximately 20 cm above the soil surface</tissue>
    </source>
</reference>
<dbReference type="EMBL" id="GBRH01234198">
    <property type="protein sequence ID" value="JAD63697.1"/>
    <property type="molecule type" value="Transcribed_RNA"/>
</dbReference>
<sequence length="34" mass="3689">MLPPNNITLGLHPGFHRHIGCCSALRALCRSDTS</sequence>
<protein>
    <submittedName>
        <fullName evidence="1">Uncharacterized protein</fullName>
    </submittedName>
</protein>
<reference evidence="1" key="2">
    <citation type="journal article" date="2015" name="Data Brief">
        <title>Shoot transcriptome of the giant reed, Arundo donax.</title>
        <authorList>
            <person name="Barrero R.A."/>
            <person name="Guerrero F.D."/>
            <person name="Moolhuijzen P."/>
            <person name="Goolsby J.A."/>
            <person name="Tidwell J."/>
            <person name="Bellgard S.E."/>
            <person name="Bellgard M.I."/>
        </authorList>
    </citation>
    <scope>NUCLEOTIDE SEQUENCE</scope>
    <source>
        <tissue evidence="1">Shoot tissue taken approximately 20 cm above the soil surface</tissue>
    </source>
</reference>
<proteinExistence type="predicted"/>
<organism evidence="1">
    <name type="scientific">Arundo donax</name>
    <name type="common">Giant reed</name>
    <name type="synonym">Donax arundinaceus</name>
    <dbReference type="NCBI Taxonomy" id="35708"/>
    <lineage>
        <taxon>Eukaryota</taxon>
        <taxon>Viridiplantae</taxon>
        <taxon>Streptophyta</taxon>
        <taxon>Embryophyta</taxon>
        <taxon>Tracheophyta</taxon>
        <taxon>Spermatophyta</taxon>
        <taxon>Magnoliopsida</taxon>
        <taxon>Liliopsida</taxon>
        <taxon>Poales</taxon>
        <taxon>Poaceae</taxon>
        <taxon>PACMAD clade</taxon>
        <taxon>Arundinoideae</taxon>
        <taxon>Arundineae</taxon>
        <taxon>Arundo</taxon>
    </lineage>
</organism>
<accession>A0A0A9BWR4</accession>
<dbReference type="AlphaFoldDB" id="A0A0A9BWR4"/>
<name>A0A0A9BWR4_ARUDO</name>
<evidence type="ECO:0000313" key="1">
    <source>
        <dbReference type="EMBL" id="JAD63697.1"/>
    </source>
</evidence>